<accession>A0ABS4DNU2</accession>
<dbReference type="Gene3D" id="3.30.300.20">
    <property type="match status" value="1"/>
</dbReference>
<keyword evidence="2" id="KW-1185">Reference proteome</keyword>
<sequence>MEISARIRNTLDDHSLSVSTAGHAQSLRVSAKPGGRGSAVNGGELLAAALATCYCNDLYREADRLGVGISACEVIATVQFGAVGQAATVVTYAARVESRAPADEVERLLCETDRLAEVHNTLRSGCAVERVAWPRSGN</sequence>
<evidence type="ECO:0000313" key="1">
    <source>
        <dbReference type="EMBL" id="MBP1474718.1"/>
    </source>
</evidence>
<comment type="caution">
    <text evidence="1">The sequence shown here is derived from an EMBL/GenBank/DDBJ whole genome shotgun (WGS) entry which is preliminary data.</text>
</comment>
<evidence type="ECO:0000313" key="2">
    <source>
        <dbReference type="Proteomes" id="UP000823790"/>
    </source>
</evidence>
<proteinExistence type="predicted"/>
<dbReference type="InterPro" id="IPR015946">
    <property type="entry name" value="KH_dom-like_a/b"/>
</dbReference>
<dbReference type="Pfam" id="PF02566">
    <property type="entry name" value="OsmC"/>
    <property type="match status" value="1"/>
</dbReference>
<dbReference type="EMBL" id="JAGJRS010000019">
    <property type="protein sequence ID" value="MBP1474718.1"/>
    <property type="molecule type" value="Genomic_DNA"/>
</dbReference>
<dbReference type="SUPFAM" id="SSF82784">
    <property type="entry name" value="OsmC-like"/>
    <property type="match status" value="1"/>
</dbReference>
<gene>
    <name evidence="1" type="ORF">J7I44_10450</name>
</gene>
<organism evidence="1 2">
    <name type="scientific">Frateuria flava</name>
    <dbReference type="NCBI Taxonomy" id="2821489"/>
    <lineage>
        <taxon>Bacteria</taxon>
        <taxon>Pseudomonadati</taxon>
        <taxon>Pseudomonadota</taxon>
        <taxon>Gammaproteobacteria</taxon>
        <taxon>Lysobacterales</taxon>
        <taxon>Rhodanobacteraceae</taxon>
        <taxon>Frateuria</taxon>
    </lineage>
</organism>
<protein>
    <submittedName>
        <fullName evidence="1">OsmC family protein</fullName>
    </submittedName>
</protein>
<name>A0ABS4DNU2_9GAMM</name>
<dbReference type="InterPro" id="IPR036102">
    <property type="entry name" value="OsmC/Ohrsf"/>
</dbReference>
<dbReference type="RefSeq" id="WP_209620070.1">
    <property type="nucleotide sequence ID" value="NZ_JAGJRS010000019.1"/>
</dbReference>
<dbReference type="Proteomes" id="UP000823790">
    <property type="component" value="Unassembled WGS sequence"/>
</dbReference>
<dbReference type="InterPro" id="IPR003718">
    <property type="entry name" value="OsmC/Ohr_fam"/>
</dbReference>
<reference evidence="1 2" key="1">
    <citation type="submission" date="2021-04" db="EMBL/GenBank/DDBJ databases">
        <authorList>
            <person name="Huq M.A."/>
        </authorList>
    </citation>
    <scope>NUCLEOTIDE SEQUENCE [LARGE SCALE GENOMIC DNA]</scope>
    <source>
        <strain evidence="1 2">MAH-13</strain>
    </source>
</reference>